<dbReference type="HOGENOM" id="CLU_1212684_0_0_6"/>
<dbReference type="GO" id="GO:0003756">
    <property type="term" value="F:protein disulfide isomerase activity"/>
    <property type="evidence" value="ECO:0007669"/>
    <property type="project" value="UniProtKB-EC"/>
</dbReference>
<name>B7J836_ACIF2</name>
<sequence>MRSKRLVGMLSAGLVLFSGLLPAGLLPAGLLPARMAFADGLPGMGIGSAGLAGLPGTSQPGAGMPGFKPYQTVHLGAHLDHSVIEVMAYECPYCMRLETAMLRWSATLPRAIRFDQMPAAIGKRWVPMAQGFYAAAVIDPKAIPRFNAAAFSLVQKQGYAFQDPRTYALAAEEAGIPPSLYREMLGYKGVRQLVYNDEKIMLKTQIVKTPTLIICGRYLINPGDTQGNYSLFFQLANGLVSRCESLDKLKEPSE</sequence>
<dbReference type="InterPro" id="IPR036249">
    <property type="entry name" value="Thioredoxin-like_sf"/>
</dbReference>
<dbReference type="PaxDb" id="243159-AFE_1088"/>
<organism evidence="1 2">
    <name type="scientific">Acidithiobacillus ferrooxidans (strain ATCC 23270 / DSM 14882 / CIP 104768 / NCIMB 8455)</name>
    <name type="common">Ferrobacillus ferrooxidans (strain ATCC 23270)</name>
    <dbReference type="NCBI Taxonomy" id="243159"/>
    <lineage>
        <taxon>Bacteria</taxon>
        <taxon>Pseudomonadati</taxon>
        <taxon>Pseudomonadota</taxon>
        <taxon>Acidithiobacillia</taxon>
        <taxon>Acidithiobacillales</taxon>
        <taxon>Acidithiobacillaceae</taxon>
        <taxon>Acidithiobacillus</taxon>
    </lineage>
</organism>
<reference evidence="1 2" key="1">
    <citation type="journal article" date="2008" name="BMC Genomics">
        <title>Acidithiobacillus ferrooxidans metabolism: from genome sequence to industrial applications.</title>
        <authorList>
            <person name="Valdes J."/>
            <person name="Pedroso I."/>
            <person name="Quatrini R."/>
            <person name="Dodson R.J."/>
            <person name="Tettelin H."/>
            <person name="Blake R.II."/>
            <person name="Eisen J.A."/>
            <person name="Holmes D.S."/>
        </authorList>
    </citation>
    <scope>NUCLEOTIDE SEQUENCE [LARGE SCALE GENOMIC DNA]</scope>
    <source>
        <strain evidence="2">ATCC 23270 / DSM 14882 / CIP 104768 / NCIMB 8455</strain>
    </source>
</reference>
<protein>
    <submittedName>
        <fullName evidence="1">Thiol:disulfide interchange protein, DsbA family</fullName>
        <ecNumber evidence="1">5.3.4.1</ecNumber>
    </submittedName>
</protein>
<dbReference type="SUPFAM" id="SSF52833">
    <property type="entry name" value="Thioredoxin-like"/>
    <property type="match status" value="1"/>
</dbReference>
<dbReference type="EC" id="5.3.4.1" evidence="1"/>
<keyword evidence="1" id="KW-0413">Isomerase</keyword>
<dbReference type="KEGG" id="afr:AFE_1088"/>
<dbReference type="Proteomes" id="UP000001362">
    <property type="component" value="Chromosome"/>
</dbReference>
<evidence type="ECO:0000313" key="2">
    <source>
        <dbReference type="Proteomes" id="UP000001362"/>
    </source>
</evidence>
<evidence type="ECO:0000313" key="1">
    <source>
        <dbReference type="EMBL" id="ACK78725.1"/>
    </source>
</evidence>
<accession>B7J836</accession>
<gene>
    <name evidence="1" type="ordered locus">AFE_1088</name>
</gene>
<dbReference type="PANTHER" id="PTHR35891:SF2">
    <property type="entry name" value="THIOL:DISULFIDE INTERCHANGE PROTEIN DSBA"/>
    <property type="match status" value="1"/>
</dbReference>
<dbReference type="PANTHER" id="PTHR35891">
    <property type="entry name" value="THIOL:DISULFIDE INTERCHANGE PROTEIN DSBA"/>
    <property type="match status" value="1"/>
</dbReference>
<proteinExistence type="predicted"/>
<dbReference type="RefSeq" id="WP_012606798.1">
    <property type="nucleotide sequence ID" value="NC_011761.1"/>
</dbReference>
<dbReference type="AlphaFoldDB" id="B7J836"/>
<dbReference type="InterPro" id="IPR050824">
    <property type="entry name" value="Thiol_disulfide_DsbA"/>
</dbReference>
<dbReference type="STRING" id="243159.AFE_1088"/>
<dbReference type="GeneID" id="65280383"/>
<dbReference type="eggNOG" id="COG1651">
    <property type="taxonomic scope" value="Bacteria"/>
</dbReference>
<dbReference type="Gene3D" id="3.40.30.10">
    <property type="entry name" value="Glutaredoxin"/>
    <property type="match status" value="1"/>
</dbReference>
<dbReference type="EMBL" id="CP001219">
    <property type="protein sequence ID" value="ACK78725.1"/>
    <property type="molecule type" value="Genomic_DNA"/>
</dbReference>
<keyword evidence="2" id="KW-1185">Reference proteome</keyword>